<proteinExistence type="predicted"/>
<comment type="caution">
    <text evidence="1">The sequence shown here is derived from an EMBL/GenBank/DDBJ whole genome shotgun (WGS) entry which is preliminary data.</text>
</comment>
<evidence type="ECO:0000313" key="2">
    <source>
        <dbReference type="Proteomes" id="UP001186944"/>
    </source>
</evidence>
<dbReference type="AlphaFoldDB" id="A0AA88XFM3"/>
<dbReference type="InterPro" id="IPR007218">
    <property type="entry name" value="DNA_pol_delta_4"/>
</dbReference>
<protein>
    <recommendedName>
        <fullName evidence="3">DNA polymerase delta subunit 4</fullName>
    </recommendedName>
</protein>
<organism evidence="1 2">
    <name type="scientific">Pinctada imbricata</name>
    <name type="common">Atlantic pearl-oyster</name>
    <name type="synonym">Pinctada martensii</name>
    <dbReference type="NCBI Taxonomy" id="66713"/>
    <lineage>
        <taxon>Eukaryota</taxon>
        <taxon>Metazoa</taxon>
        <taxon>Spiralia</taxon>
        <taxon>Lophotrochozoa</taxon>
        <taxon>Mollusca</taxon>
        <taxon>Bivalvia</taxon>
        <taxon>Autobranchia</taxon>
        <taxon>Pteriomorphia</taxon>
        <taxon>Pterioida</taxon>
        <taxon>Pterioidea</taxon>
        <taxon>Pteriidae</taxon>
        <taxon>Pinctada</taxon>
    </lineage>
</organism>
<dbReference type="PANTHER" id="PTHR14303:SF0">
    <property type="entry name" value="DNA POLYMERASE DELTA SUBUNIT 4"/>
    <property type="match status" value="1"/>
</dbReference>
<dbReference type="GO" id="GO:0000731">
    <property type="term" value="P:DNA synthesis involved in DNA repair"/>
    <property type="evidence" value="ECO:0007669"/>
    <property type="project" value="InterPro"/>
</dbReference>
<gene>
    <name evidence="1" type="ORF">FSP39_014372</name>
</gene>
<evidence type="ECO:0008006" key="3">
    <source>
        <dbReference type="Google" id="ProtNLM"/>
    </source>
</evidence>
<dbReference type="GO" id="GO:0043625">
    <property type="term" value="C:delta DNA polymerase complex"/>
    <property type="evidence" value="ECO:0007669"/>
    <property type="project" value="TreeGrafter"/>
</dbReference>
<accession>A0AA88XFM3</accession>
<keyword evidence="2" id="KW-1185">Reference proteome</keyword>
<dbReference type="Pfam" id="PF04081">
    <property type="entry name" value="DNA_pol_delta_4"/>
    <property type="match status" value="1"/>
</dbReference>
<name>A0AA88XFM3_PINIB</name>
<dbReference type="Proteomes" id="UP001186944">
    <property type="component" value="Unassembled WGS sequence"/>
</dbReference>
<dbReference type="EMBL" id="VSWD01000013">
    <property type="protein sequence ID" value="KAK3084494.1"/>
    <property type="molecule type" value="Genomic_DNA"/>
</dbReference>
<dbReference type="GO" id="GO:0006261">
    <property type="term" value="P:DNA-templated DNA replication"/>
    <property type="evidence" value="ECO:0007669"/>
    <property type="project" value="TreeGrafter"/>
</dbReference>
<dbReference type="GO" id="GO:0003887">
    <property type="term" value="F:DNA-directed DNA polymerase activity"/>
    <property type="evidence" value="ECO:0007669"/>
    <property type="project" value="TreeGrafter"/>
</dbReference>
<reference evidence="1" key="1">
    <citation type="submission" date="2019-08" db="EMBL/GenBank/DDBJ databases">
        <title>The improved chromosome-level genome for the pearl oyster Pinctada fucata martensii using PacBio sequencing and Hi-C.</title>
        <authorList>
            <person name="Zheng Z."/>
        </authorList>
    </citation>
    <scope>NUCLEOTIDE SEQUENCE</scope>
    <source>
        <strain evidence="1">ZZ-2019</strain>
        <tissue evidence="1">Adductor muscle</tissue>
    </source>
</reference>
<sequence length="95" mass="10915">MSSNTHITDSFKSVKRAGCKLAVKKDVTEEPPVSKQTSEDLVLLKQFDLTLEFGPCVGITRLERWERAEKHGLNPPPEVRDLVVKHRDNPEYLEW</sequence>
<dbReference type="PANTHER" id="PTHR14303">
    <property type="entry name" value="DNA POLYMERASE DELTA SUBUNIT 4"/>
    <property type="match status" value="1"/>
</dbReference>
<evidence type="ECO:0000313" key="1">
    <source>
        <dbReference type="EMBL" id="KAK3084494.1"/>
    </source>
</evidence>